<name>A0AAD2FJ60_9STRA</name>
<accession>A0AAD2FJ60</accession>
<dbReference type="InterPro" id="IPR036426">
    <property type="entry name" value="Bulb-type_lectin_dom_sf"/>
</dbReference>
<evidence type="ECO:0000256" key="3">
    <source>
        <dbReference type="ARBA" id="ARBA00022692"/>
    </source>
</evidence>
<feature type="compositionally biased region" description="Polar residues" evidence="9">
    <location>
        <begin position="139"/>
        <end position="152"/>
    </location>
</feature>
<comment type="caution">
    <text evidence="11">The sequence shown here is derived from an EMBL/GenBank/DDBJ whole genome shotgun (WGS) entry which is preliminary data.</text>
</comment>
<comment type="similarity">
    <text evidence="2">Belongs to the glycosyl hydrolase 99 family.</text>
</comment>
<keyword evidence="10" id="KW-0732">Signal</keyword>
<evidence type="ECO:0000256" key="10">
    <source>
        <dbReference type="SAM" id="SignalP"/>
    </source>
</evidence>
<evidence type="ECO:0000313" key="12">
    <source>
        <dbReference type="Proteomes" id="UP001295423"/>
    </source>
</evidence>
<sequence>MRIVATQCLLSCLLILLSNFNLVQAESKKKLRRGSVNENDEIEDMSSSDTTTGDESLGTTTRSLSYSTMTDAEIFALQKTPPYPLGNSKCGYSSPKQHPGCTRGVASSPQPTPPLPTTSLPKLPTDAPASSAPSISPSMVPTTSEPTVFVPSSSPTAVPTKLADRPLNCVQAVQGEELTISSTATFRQGEVHCLSVDGQEAYFGYTWTNQFGLFVNGETVWTAPEDQVNASFERWSLQGDGNLVLRDSNNNAIWRTGTCCHNGSQLKVSMERVWIESSRGSQLWSEPFFVTQTPSLTPTSQPTGPPTPTPTLAPSLSPTPLPTGLPTPPPTPSPTVEPPPTPPPTTPPTFEKPDPYSGLQYYAYYYPWYIRNDWSRHGYQDEPLLGKYGTDEVAVAEQHIQWALETGISSWVVSWWGADRLAMKHFKKGMMNAPSLNKIKFCMLYESMILEGRGNWYDGSKEEALFQHLKTIRDEFFDHPSYLKINGRPVIIFYITRSRMMFQTGFDGPSILANMRRRLGYDIYFIADEPFFDPYNKRPDGNENAFKDGKQVFDAYTTYNMFIDSKVRPGETATDYQLREGMPIWQEWAKKVPMFPNVMAQYYDFRGHKPLLGNSDAFMRQLREVACLPRTNFNGAPHIMFITSFNEWWEGTQIGPENGSSNNWNNYGFQFMETLAEFKMEIDSRGSYWC</sequence>
<dbReference type="GO" id="GO:0016798">
    <property type="term" value="F:hydrolase activity, acting on glycosyl bonds"/>
    <property type="evidence" value="ECO:0007669"/>
    <property type="project" value="InterPro"/>
</dbReference>
<feature type="region of interest" description="Disordered" evidence="9">
    <location>
        <begin position="28"/>
        <end position="64"/>
    </location>
</feature>
<dbReference type="Proteomes" id="UP001295423">
    <property type="component" value="Unassembled WGS sequence"/>
</dbReference>
<evidence type="ECO:0008006" key="13">
    <source>
        <dbReference type="Google" id="ProtNLM"/>
    </source>
</evidence>
<keyword evidence="8" id="KW-0472">Membrane</keyword>
<dbReference type="Gene3D" id="3.20.20.80">
    <property type="entry name" value="Glycosidases"/>
    <property type="match status" value="1"/>
</dbReference>
<feature type="compositionally biased region" description="Low complexity" evidence="9">
    <location>
        <begin position="47"/>
        <end position="61"/>
    </location>
</feature>
<evidence type="ECO:0000256" key="8">
    <source>
        <dbReference type="ARBA" id="ARBA00023136"/>
    </source>
</evidence>
<evidence type="ECO:0000256" key="7">
    <source>
        <dbReference type="ARBA" id="ARBA00023034"/>
    </source>
</evidence>
<feature type="region of interest" description="Disordered" evidence="9">
    <location>
        <begin position="87"/>
        <end position="152"/>
    </location>
</feature>
<evidence type="ECO:0000256" key="2">
    <source>
        <dbReference type="ARBA" id="ARBA00009559"/>
    </source>
</evidence>
<feature type="compositionally biased region" description="Pro residues" evidence="9">
    <location>
        <begin position="303"/>
        <end position="347"/>
    </location>
</feature>
<gene>
    <name evidence="11" type="ORF">CYCCA115_LOCUS8452</name>
</gene>
<reference evidence="11" key="1">
    <citation type="submission" date="2023-08" db="EMBL/GenBank/DDBJ databases">
        <authorList>
            <person name="Audoor S."/>
            <person name="Bilcke G."/>
        </authorList>
    </citation>
    <scope>NUCLEOTIDE SEQUENCE</scope>
</reference>
<evidence type="ECO:0000256" key="4">
    <source>
        <dbReference type="ARBA" id="ARBA00022801"/>
    </source>
</evidence>
<feature type="chain" id="PRO_5041926610" description="Bulb-type lectin domain-containing protein" evidence="10">
    <location>
        <begin position="26"/>
        <end position="690"/>
    </location>
</feature>
<dbReference type="GO" id="GO:0000139">
    <property type="term" value="C:Golgi membrane"/>
    <property type="evidence" value="ECO:0007669"/>
    <property type="project" value="UniProtKB-SubCell"/>
</dbReference>
<feature type="signal peptide" evidence="10">
    <location>
        <begin position="1"/>
        <end position="25"/>
    </location>
</feature>
<evidence type="ECO:0000256" key="9">
    <source>
        <dbReference type="SAM" id="MobiDB-lite"/>
    </source>
</evidence>
<organism evidence="11 12">
    <name type="scientific">Cylindrotheca closterium</name>
    <dbReference type="NCBI Taxonomy" id="2856"/>
    <lineage>
        <taxon>Eukaryota</taxon>
        <taxon>Sar</taxon>
        <taxon>Stramenopiles</taxon>
        <taxon>Ochrophyta</taxon>
        <taxon>Bacillariophyta</taxon>
        <taxon>Bacillariophyceae</taxon>
        <taxon>Bacillariophycidae</taxon>
        <taxon>Bacillariales</taxon>
        <taxon>Bacillariaceae</taxon>
        <taxon>Cylindrotheca</taxon>
    </lineage>
</organism>
<keyword evidence="5" id="KW-0735">Signal-anchor</keyword>
<proteinExistence type="inferred from homology"/>
<evidence type="ECO:0000256" key="6">
    <source>
        <dbReference type="ARBA" id="ARBA00022989"/>
    </source>
</evidence>
<keyword evidence="12" id="KW-1185">Reference proteome</keyword>
<keyword evidence="4" id="KW-0378">Hydrolase</keyword>
<evidence type="ECO:0000256" key="5">
    <source>
        <dbReference type="ARBA" id="ARBA00022968"/>
    </source>
</evidence>
<dbReference type="EMBL" id="CAKOGP040001113">
    <property type="protein sequence ID" value="CAJ1943461.1"/>
    <property type="molecule type" value="Genomic_DNA"/>
</dbReference>
<keyword evidence="6" id="KW-1133">Transmembrane helix</keyword>
<comment type="subcellular location">
    <subcellularLocation>
        <location evidence="1">Golgi apparatus membrane</location>
        <topology evidence="1">Single-pass type II membrane protein</topology>
    </subcellularLocation>
</comment>
<dbReference type="InterPro" id="IPR026071">
    <property type="entry name" value="Glyco_Hydrolase_99"/>
</dbReference>
<dbReference type="SUPFAM" id="SSF51110">
    <property type="entry name" value="alpha-D-mannose-specific plant lectins"/>
    <property type="match status" value="1"/>
</dbReference>
<keyword evidence="3" id="KW-0812">Transmembrane</keyword>
<dbReference type="Pfam" id="PF16317">
    <property type="entry name" value="Glyco_hydro_99"/>
    <property type="match status" value="1"/>
</dbReference>
<keyword evidence="7" id="KW-0333">Golgi apparatus</keyword>
<feature type="compositionally biased region" description="Low complexity" evidence="9">
    <location>
        <begin position="292"/>
        <end position="302"/>
    </location>
</feature>
<evidence type="ECO:0000256" key="1">
    <source>
        <dbReference type="ARBA" id="ARBA00004323"/>
    </source>
</evidence>
<evidence type="ECO:0000313" key="11">
    <source>
        <dbReference type="EMBL" id="CAJ1943461.1"/>
    </source>
</evidence>
<dbReference type="AlphaFoldDB" id="A0AAD2FJ60"/>
<protein>
    <recommendedName>
        <fullName evidence="13">Bulb-type lectin domain-containing protein</fullName>
    </recommendedName>
</protein>
<feature type="region of interest" description="Disordered" evidence="9">
    <location>
        <begin position="292"/>
        <end position="354"/>
    </location>
</feature>
<dbReference type="Gene3D" id="2.90.10.10">
    <property type="entry name" value="Bulb-type lectin domain"/>
    <property type="match status" value="1"/>
</dbReference>
<feature type="compositionally biased region" description="Low complexity" evidence="9">
    <location>
        <begin position="117"/>
        <end position="138"/>
    </location>
</feature>